<dbReference type="AlphaFoldDB" id="A0A4Y4DLK7"/>
<dbReference type="OrthoDB" id="5124675at2"/>
<evidence type="ECO:0000313" key="1">
    <source>
        <dbReference type="EMBL" id="GED04510.1"/>
    </source>
</evidence>
<gene>
    <name evidence="1" type="ORF">AUR04nite_00420</name>
</gene>
<protein>
    <submittedName>
        <fullName evidence="1">Uncharacterized protein</fullName>
    </submittedName>
</protein>
<sequence length="142" mass="16032">MIEHFRVSHRDEGVRREVIVHIYESVEALRKAALRHTGEDHSEADGLMNSYGYRFSEDKVEETPGPLGLVMLHVDRLTVEVIAHEMTHAAMHQYFSVNPCDPLTPVLDHMDGGNESVAYFVGAWTAKTITELHRRGYSVATS</sequence>
<organism evidence="1 2">
    <name type="scientific">Glutamicibacter uratoxydans</name>
    <name type="common">Arthrobacter uratoxydans</name>
    <dbReference type="NCBI Taxonomy" id="43667"/>
    <lineage>
        <taxon>Bacteria</taxon>
        <taxon>Bacillati</taxon>
        <taxon>Actinomycetota</taxon>
        <taxon>Actinomycetes</taxon>
        <taxon>Micrococcales</taxon>
        <taxon>Micrococcaceae</taxon>
        <taxon>Glutamicibacter</taxon>
    </lineage>
</organism>
<proteinExistence type="predicted"/>
<dbReference type="Proteomes" id="UP000316612">
    <property type="component" value="Unassembled WGS sequence"/>
</dbReference>
<reference evidence="1 2" key="1">
    <citation type="submission" date="2019-06" db="EMBL/GenBank/DDBJ databases">
        <title>Whole genome shotgun sequence of Glutamicibacter uratoxydans NBRC 15515.</title>
        <authorList>
            <person name="Hosoyama A."/>
            <person name="Uohara A."/>
            <person name="Ohji S."/>
            <person name="Ichikawa N."/>
        </authorList>
    </citation>
    <scope>NUCLEOTIDE SEQUENCE [LARGE SCALE GENOMIC DNA]</scope>
    <source>
        <strain evidence="1 2">NBRC 15515</strain>
    </source>
</reference>
<accession>A0A4Y4DLK7</accession>
<name>A0A4Y4DLK7_GLUUR</name>
<dbReference type="RefSeq" id="WP_141360745.1">
    <property type="nucleotide sequence ID" value="NZ_BAAAJL010000007.1"/>
</dbReference>
<dbReference type="EMBL" id="BJNY01000001">
    <property type="protein sequence ID" value="GED04510.1"/>
    <property type="molecule type" value="Genomic_DNA"/>
</dbReference>
<keyword evidence="2" id="KW-1185">Reference proteome</keyword>
<evidence type="ECO:0000313" key="2">
    <source>
        <dbReference type="Proteomes" id="UP000316612"/>
    </source>
</evidence>
<comment type="caution">
    <text evidence="1">The sequence shown here is derived from an EMBL/GenBank/DDBJ whole genome shotgun (WGS) entry which is preliminary data.</text>
</comment>